<dbReference type="Proteomes" id="UP000887580">
    <property type="component" value="Unplaced"/>
</dbReference>
<organism evidence="1 2">
    <name type="scientific">Panagrolaimus sp. PS1159</name>
    <dbReference type="NCBI Taxonomy" id="55785"/>
    <lineage>
        <taxon>Eukaryota</taxon>
        <taxon>Metazoa</taxon>
        <taxon>Ecdysozoa</taxon>
        <taxon>Nematoda</taxon>
        <taxon>Chromadorea</taxon>
        <taxon>Rhabditida</taxon>
        <taxon>Tylenchina</taxon>
        <taxon>Panagrolaimomorpha</taxon>
        <taxon>Panagrolaimoidea</taxon>
        <taxon>Panagrolaimidae</taxon>
        <taxon>Panagrolaimus</taxon>
    </lineage>
</organism>
<dbReference type="WBParaSite" id="PS1159_v2.g23367.t1">
    <property type="protein sequence ID" value="PS1159_v2.g23367.t1"/>
    <property type="gene ID" value="PS1159_v2.g23367"/>
</dbReference>
<evidence type="ECO:0000313" key="2">
    <source>
        <dbReference type="WBParaSite" id="PS1159_v2.g23367.t1"/>
    </source>
</evidence>
<accession>A0AC35G339</accession>
<proteinExistence type="predicted"/>
<reference evidence="2" key="1">
    <citation type="submission" date="2022-11" db="UniProtKB">
        <authorList>
            <consortium name="WormBaseParasite"/>
        </authorList>
    </citation>
    <scope>IDENTIFICATION</scope>
</reference>
<sequence>MLAHPHFFYVELICNLWFSFELIVKFLFAPNRMQFIKQPLAVIDFMATVSFYLDWIIETVFDGNNRDTFEFFSIVRILRLFKLTQHSLGLKILIQTFKASMRELLLLVFFVLLGITMFASLVYYAERIGHIPHNQFESIPIGLWWSLITITTIGFGDMESFIVCY</sequence>
<protein>
    <submittedName>
        <fullName evidence="2">Ion transport domain-containing protein</fullName>
    </submittedName>
</protein>
<evidence type="ECO:0000313" key="1">
    <source>
        <dbReference type="Proteomes" id="UP000887580"/>
    </source>
</evidence>
<name>A0AC35G339_9BILA</name>